<dbReference type="SUPFAM" id="SSF48371">
    <property type="entry name" value="ARM repeat"/>
    <property type="match status" value="1"/>
</dbReference>
<feature type="region of interest" description="Disordered" evidence="1">
    <location>
        <begin position="955"/>
        <end position="1054"/>
    </location>
</feature>
<proteinExistence type="predicted"/>
<name>A0A5J4Z880_PORPP</name>
<feature type="compositionally biased region" description="Low complexity" evidence="1">
    <location>
        <begin position="925"/>
        <end position="939"/>
    </location>
</feature>
<dbReference type="Proteomes" id="UP000324585">
    <property type="component" value="Unassembled WGS sequence"/>
</dbReference>
<evidence type="ECO:0000313" key="3">
    <source>
        <dbReference type="Proteomes" id="UP000324585"/>
    </source>
</evidence>
<dbReference type="PANTHER" id="PTHR21467:SF0">
    <property type="entry name" value="SERINE_THREONINE-PROTEIN PHOSPHATASE 4 REGULATORY SUBUNIT 4"/>
    <property type="match status" value="1"/>
</dbReference>
<dbReference type="AlphaFoldDB" id="A0A5J4Z880"/>
<protein>
    <submittedName>
        <fullName evidence="2">Serine/threonine-protein phosphatase 4 regulatory subunit 4</fullName>
    </submittedName>
</protein>
<dbReference type="Gene3D" id="1.25.10.10">
    <property type="entry name" value="Leucine-rich Repeat Variant"/>
    <property type="match status" value="1"/>
</dbReference>
<dbReference type="InterPro" id="IPR011989">
    <property type="entry name" value="ARM-like"/>
</dbReference>
<feature type="compositionally biased region" description="Polar residues" evidence="1">
    <location>
        <begin position="985"/>
        <end position="1001"/>
    </location>
</feature>
<feature type="region of interest" description="Disordered" evidence="1">
    <location>
        <begin position="881"/>
        <end position="939"/>
    </location>
</feature>
<accession>A0A5J4Z880</accession>
<feature type="compositionally biased region" description="Low complexity" evidence="1">
    <location>
        <begin position="958"/>
        <end position="976"/>
    </location>
</feature>
<evidence type="ECO:0000256" key="1">
    <source>
        <dbReference type="SAM" id="MobiDB-lite"/>
    </source>
</evidence>
<dbReference type="PANTHER" id="PTHR21467">
    <property type="entry name" value="PROTEIN PHOSPHATASE 4 REGULATORY SUBUNIT 4 PPP4R4"/>
    <property type="match status" value="1"/>
</dbReference>
<reference evidence="3" key="1">
    <citation type="journal article" date="2019" name="Nat. Commun.">
        <title>Expansion of phycobilisome linker gene families in mesophilic red algae.</title>
        <authorList>
            <person name="Lee J."/>
            <person name="Kim D."/>
            <person name="Bhattacharya D."/>
            <person name="Yoon H.S."/>
        </authorList>
    </citation>
    <scope>NUCLEOTIDE SEQUENCE [LARGE SCALE GENOMIC DNA]</scope>
    <source>
        <strain evidence="3">CCMP 1328</strain>
    </source>
</reference>
<feature type="compositionally biased region" description="Low complexity" evidence="1">
    <location>
        <begin position="1002"/>
        <end position="1033"/>
    </location>
</feature>
<dbReference type="EMBL" id="VRMN01000001">
    <property type="protein sequence ID" value="KAA8499966.1"/>
    <property type="molecule type" value="Genomic_DNA"/>
</dbReference>
<feature type="compositionally biased region" description="Low complexity" evidence="1">
    <location>
        <begin position="900"/>
        <end position="909"/>
    </location>
</feature>
<dbReference type="InterPro" id="IPR016024">
    <property type="entry name" value="ARM-type_fold"/>
</dbReference>
<keyword evidence="3" id="KW-1185">Reference proteome</keyword>
<dbReference type="OrthoDB" id="340346at2759"/>
<comment type="caution">
    <text evidence="2">The sequence shown here is derived from an EMBL/GenBank/DDBJ whole genome shotgun (WGS) entry which is preliminary data.</text>
</comment>
<dbReference type="OMA" id="VMETHAT"/>
<evidence type="ECO:0000313" key="2">
    <source>
        <dbReference type="EMBL" id="KAA8499966.1"/>
    </source>
</evidence>
<feature type="compositionally biased region" description="Polar residues" evidence="1">
    <location>
        <begin position="53"/>
        <end position="62"/>
    </location>
</feature>
<sequence length="1054" mass="112254">MAEDGGRTPPEPSEALRGMQRNGTRAASAESAVPVSTSTTEIKHGGEAGGSPNGKQNSASANGTGGVALSIDMESVAAVPGSNYGGKGMLVRDEEPLLFLNHSQQASLFSITKMAELLRDGTEQQRSFVLVELQQLFDHCLMDTLNVLLPALCAHVHEWAPELQVAAAEALLDITHLALPPLVAKMITAAAFRVVQTSTRLAIFEAWGEILVATLPLAVWNKEELLHIVALIDSHAARSSLASRKLAARVLGALSLVGASRKASDSDVDHSGLVVVGHAKSESDLRCVSDASVLQPEPVRVESYALIETSVVPRVLKLAFDSDIEVQGMSTESLAFVGSALPLPRVYSLLWSTICALLDSCEARIRAATLRSVAHIVQAHKAQLSVPRQTASGSSNVSAPSGCASPEFAAVLTSLFLKHCNLAALAAAADQRIVSDEKYLLLEIFSEVFGALFEGAAACAHAQSQQQAGVDSTLAVKLDALKCFIGMSTCNGPIIRRHCAYNLPGVALILGSKYARDLSQVFEYLSNDPDTETRWILAAGLSALASTFAPCAVQSCESSSHTRICMNLCAGFMALIHDENTLVRIRALEHLAVWIRLLCADVHGSGSAVAVTSASALGPAAAVVTAVTGSAASSASALKPAIPSAATTSDFTKRLSPIFLSLEVISEGNWRTQQLLADQLLECVELIPGPILLEHVLPFLFRLAEESVCAVRTTAMQVVAACIRCIGLPQLQAELLEHFRMEWSQCGVFWMRMAFLDCGVAAAHSYSARLFRTLFATPVLRLAADPVPNVRIKLARHLDRLFERCHNMTEFMTAAELLLDDDDADVRAAAQTAYPANLDVDERLDDRWMSTEDERLEQEALYLCKAQQDQRWLDVLPQPKRHLRAAPKEPSKSDIEAMWSHSTSDSTSSNKAVSGSTEGESRSGVKTASSKKASRTSRSVSALFANLKLRRSLKAKHASSATTPAATPAMATEAAPDNSLAPSKGASSEKSATRSSVKTTNSAASSAGTSASMSESGLRPSRSTGRSASNSSGDRQASASPAKFLPRSLFRGSW</sequence>
<organism evidence="2 3">
    <name type="scientific">Porphyridium purpureum</name>
    <name type="common">Red alga</name>
    <name type="synonym">Porphyridium cruentum</name>
    <dbReference type="NCBI Taxonomy" id="35688"/>
    <lineage>
        <taxon>Eukaryota</taxon>
        <taxon>Rhodophyta</taxon>
        <taxon>Bangiophyceae</taxon>
        <taxon>Porphyridiales</taxon>
        <taxon>Porphyridiaceae</taxon>
        <taxon>Porphyridium</taxon>
    </lineage>
</organism>
<gene>
    <name evidence="2" type="ORF">FVE85_7551</name>
</gene>
<feature type="region of interest" description="Disordered" evidence="1">
    <location>
        <begin position="1"/>
        <end position="62"/>
    </location>
</feature>
<feature type="compositionally biased region" description="Basic and acidic residues" evidence="1">
    <location>
        <begin position="886"/>
        <end position="895"/>
    </location>
</feature>
<dbReference type="InterPro" id="IPR039918">
    <property type="entry name" value="PPP4R4"/>
</dbReference>